<organism evidence="2 4">
    <name type="scientific">Leptospira perolatii</name>
    <dbReference type="NCBI Taxonomy" id="2023191"/>
    <lineage>
        <taxon>Bacteria</taxon>
        <taxon>Pseudomonadati</taxon>
        <taxon>Spirochaetota</taxon>
        <taxon>Spirochaetia</taxon>
        <taxon>Leptospirales</taxon>
        <taxon>Leptospiraceae</taxon>
        <taxon>Leptospira</taxon>
    </lineage>
</organism>
<name>A0A2M9ZL27_9LEPT</name>
<gene>
    <name evidence="1" type="ORF">CH360_07040</name>
    <name evidence="2" type="ORF">CH373_11930</name>
</gene>
<comment type="caution">
    <text evidence="2">The sequence shown here is derived from an EMBL/GenBank/DDBJ whole genome shotgun (WGS) entry which is preliminary data.</text>
</comment>
<evidence type="ECO:0000313" key="3">
    <source>
        <dbReference type="Proteomes" id="UP000231962"/>
    </source>
</evidence>
<evidence type="ECO:0000313" key="4">
    <source>
        <dbReference type="Proteomes" id="UP000231990"/>
    </source>
</evidence>
<evidence type="ECO:0000313" key="1">
    <source>
        <dbReference type="EMBL" id="PJZ70340.1"/>
    </source>
</evidence>
<dbReference type="RefSeq" id="WP_100713302.1">
    <property type="nucleotide sequence ID" value="NZ_NPDY01000004.1"/>
</dbReference>
<dbReference type="OrthoDB" id="317633at2"/>
<proteinExistence type="predicted"/>
<reference evidence="3 4" key="1">
    <citation type="submission" date="2017-07" db="EMBL/GenBank/DDBJ databases">
        <title>Leptospira spp. isolated from tropical soils.</title>
        <authorList>
            <person name="Thibeaux R."/>
            <person name="Iraola G."/>
            <person name="Ferres I."/>
            <person name="Bierque E."/>
            <person name="Girault D."/>
            <person name="Soupe-Gilbert M.-E."/>
            <person name="Picardeau M."/>
            <person name="Goarant C."/>
        </authorList>
    </citation>
    <scope>NUCLEOTIDE SEQUENCE [LARGE SCALE GENOMIC DNA]</scope>
    <source>
        <strain evidence="2 4">FH1-B-B1</strain>
        <strain evidence="1 3">FH1-B-C1</strain>
    </source>
</reference>
<dbReference type="Proteomes" id="UP000231962">
    <property type="component" value="Unassembled WGS sequence"/>
</dbReference>
<dbReference type="EMBL" id="NPDZ01000007">
    <property type="protein sequence ID" value="PJZ72776.1"/>
    <property type="molecule type" value="Genomic_DNA"/>
</dbReference>
<dbReference type="AlphaFoldDB" id="A0A2M9ZL27"/>
<dbReference type="Proteomes" id="UP000231990">
    <property type="component" value="Unassembled WGS sequence"/>
</dbReference>
<keyword evidence="3" id="KW-1185">Reference proteome</keyword>
<accession>A0A2M9ZL27</accession>
<sequence length="413" mass="47869">MHQNILWPNVSDLRLSEEIPEEAEYCKTVFDWAIQNGATQYCFAPESELDRVLDRSSNFLVFPLEVESLPKPISRISFLIPPILYEKKIILWTESPNSISEAFFQIVKQISELRTQASELVGFDLGQFPAVSWVESVSENEFSMLWNSGWSSFQGNEIRSKRFPLPESYFRGIPSSHSKILSIEWEECLPNLDRTGISKAILEFAHLRAVGKFGDIFRALSASEEVQQGILKYEPRRQFSFGFHLLLGAAIFAEIWSTLVSHLIEERPGTKEVEERIQNWSQSQTKLELTNGIESLFAERTIHLVDKFAGRTDRCLLLFLEKEYEKRRMVILQKRSTRLRKIEEELLPNALLLHEAQSRNSSSSLMAEDSKWWKERAEEKVQNLLKERRELVQDLPKEGSVQAWNKLDSYGSY</sequence>
<protein>
    <submittedName>
        <fullName evidence="2">Uncharacterized protein</fullName>
    </submittedName>
</protein>
<evidence type="ECO:0000313" key="2">
    <source>
        <dbReference type="EMBL" id="PJZ72776.1"/>
    </source>
</evidence>
<dbReference type="EMBL" id="NPDY01000004">
    <property type="protein sequence ID" value="PJZ70340.1"/>
    <property type="molecule type" value="Genomic_DNA"/>
</dbReference>